<dbReference type="eggNOG" id="ENOG5033AZ1">
    <property type="taxonomic scope" value="Bacteria"/>
</dbReference>
<organism evidence="1 2">
    <name type="scientific">Nitrosomonas europaea (strain ATCC 19718 / CIP 103999 / KCTC 2705 / NBRC 14298)</name>
    <dbReference type="NCBI Taxonomy" id="228410"/>
    <lineage>
        <taxon>Bacteria</taxon>
        <taxon>Pseudomonadati</taxon>
        <taxon>Pseudomonadota</taxon>
        <taxon>Betaproteobacteria</taxon>
        <taxon>Nitrosomonadales</taxon>
        <taxon>Nitrosomonadaceae</taxon>
        <taxon>Nitrosomonas</taxon>
    </lineage>
</organism>
<accession>Q82V57</accession>
<dbReference type="STRING" id="228410.NE1244"/>
<evidence type="ECO:0008006" key="3">
    <source>
        <dbReference type="Google" id="ProtNLM"/>
    </source>
</evidence>
<evidence type="ECO:0000313" key="2">
    <source>
        <dbReference type="Proteomes" id="UP000001416"/>
    </source>
</evidence>
<dbReference type="HOGENOM" id="CLU_1106246_0_0_4"/>
<evidence type="ECO:0000313" key="1">
    <source>
        <dbReference type="EMBL" id="CAD85155.1"/>
    </source>
</evidence>
<dbReference type="AlphaFoldDB" id="Q82V57"/>
<gene>
    <name evidence="1" type="ordered locus">NE1244</name>
</gene>
<dbReference type="Proteomes" id="UP000001416">
    <property type="component" value="Chromosome"/>
</dbReference>
<sequence>MVSVEGTTLGEVAIMKQSNVIKLFSIVLGLWLLFNPIGTQAETAKYETIKTEYQYAAKVACSLLLPHQDGTLAKGIYRTIINIHNPASKKITVAAKVALSTQMGSEPGPFNVTPFKGITLQPDGAVGVNCFDIAGYFCPINGVCVDFAFLEGFLVVKSPVPLDVVGVYTARPVEGEVQSIDVETVQSKRIHDIVKLGTTELPGRGEGKRVDYPPKGSAAYDGQKPKQMCGGIAGFPCPEGMKCVDDPSDDCDPAKGGADCAGICVK</sequence>
<dbReference type="EMBL" id="AL954747">
    <property type="protein sequence ID" value="CAD85155.1"/>
    <property type="molecule type" value="Genomic_DNA"/>
</dbReference>
<keyword evidence="2" id="KW-1185">Reference proteome</keyword>
<protein>
    <recommendedName>
        <fullName evidence="3">Kazal-type serine protease inhibitor domain</fullName>
    </recommendedName>
</protein>
<reference evidence="1 2" key="1">
    <citation type="journal article" date="2003" name="J. Bacteriol.">
        <title>Complete genome sequence of the ammonia-oxidizing bacterium and obligate chemolithoautotroph Nitrosomonas europaea.</title>
        <authorList>
            <person name="Chain P."/>
            <person name="Lamerdin J."/>
            <person name="Larimer F."/>
            <person name="Regala W."/>
            <person name="Land M."/>
            <person name="Hauser L."/>
            <person name="Hooper A."/>
            <person name="Klotz M."/>
            <person name="Norton J."/>
            <person name="Sayavedra-Soto L."/>
            <person name="Arciero D."/>
            <person name="Hommes N."/>
            <person name="Whittaker M."/>
            <person name="Arp D."/>
        </authorList>
    </citation>
    <scope>NUCLEOTIDE SEQUENCE [LARGE SCALE GENOMIC DNA]</scope>
    <source>
        <strain evidence="2">ATCC 19718 / CIP 103999 / KCTC 2705 / NBRC 14298</strain>
    </source>
</reference>
<name>Q82V57_NITEU</name>
<dbReference type="KEGG" id="neu:NE1244"/>
<proteinExistence type="predicted"/>